<evidence type="ECO:0000256" key="4">
    <source>
        <dbReference type="ARBA" id="ARBA00022989"/>
    </source>
</evidence>
<dbReference type="InterPro" id="IPR007248">
    <property type="entry name" value="Mpv17_PMP22"/>
</dbReference>
<gene>
    <name evidence="8" type="ORF">NADFUDRAFT_81889</name>
</gene>
<dbReference type="STRING" id="857566.A0A1E3PPQ4"/>
<dbReference type="EMBL" id="KV454407">
    <property type="protein sequence ID" value="ODQ67401.1"/>
    <property type="molecule type" value="Genomic_DNA"/>
</dbReference>
<keyword evidence="4" id="KW-1133">Transmembrane helix</keyword>
<evidence type="ECO:0000256" key="2">
    <source>
        <dbReference type="ARBA" id="ARBA00006824"/>
    </source>
</evidence>
<proteinExistence type="inferred from homology"/>
<evidence type="ECO:0000256" key="3">
    <source>
        <dbReference type="ARBA" id="ARBA00022692"/>
    </source>
</evidence>
<sequence length="213" mass="23413">MASLFRWYSKQLSQSPVLTNMITTGSLFGGGDLISQALFPVHEDGKSYTDGTEKLKIGNIDLARTSRAVIYGGVLFAPIITKWFTVISKVHVKSFSPIGNTLLRVAVDQMCFAPVGIAAYFTGMGLMEGKNFAQIKESLKANYLTTLGSNYLVWPAFQFVNFKFVPLSYRVVSANVISLFWNSFMSYTNSKGGHIGSGIDTFSGSDDLLVKRE</sequence>
<organism evidence="8 9">
    <name type="scientific">Nadsonia fulvescens var. elongata DSM 6958</name>
    <dbReference type="NCBI Taxonomy" id="857566"/>
    <lineage>
        <taxon>Eukaryota</taxon>
        <taxon>Fungi</taxon>
        <taxon>Dikarya</taxon>
        <taxon>Ascomycota</taxon>
        <taxon>Saccharomycotina</taxon>
        <taxon>Dipodascomycetes</taxon>
        <taxon>Dipodascales</taxon>
        <taxon>Dipodascales incertae sedis</taxon>
        <taxon>Nadsonia</taxon>
    </lineage>
</organism>
<reference evidence="8 9" key="1">
    <citation type="journal article" date="2016" name="Proc. Natl. Acad. Sci. U.S.A.">
        <title>Comparative genomics of biotechnologically important yeasts.</title>
        <authorList>
            <person name="Riley R."/>
            <person name="Haridas S."/>
            <person name="Wolfe K.H."/>
            <person name="Lopes M.R."/>
            <person name="Hittinger C.T."/>
            <person name="Goeker M."/>
            <person name="Salamov A.A."/>
            <person name="Wisecaver J.H."/>
            <person name="Long T.M."/>
            <person name="Calvey C.H."/>
            <person name="Aerts A.L."/>
            <person name="Barry K.W."/>
            <person name="Choi C."/>
            <person name="Clum A."/>
            <person name="Coughlan A.Y."/>
            <person name="Deshpande S."/>
            <person name="Douglass A.P."/>
            <person name="Hanson S.J."/>
            <person name="Klenk H.-P."/>
            <person name="LaButti K.M."/>
            <person name="Lapidus A."/>
            <person name="Lindquist E.A."/>
            <person name="Lipzen A.M."/>
            <person name="Meier-Kolthoff J.P."/>
            <person name="Ohm R.A."/>
            <person name="Otillar R.P."/>
            <person name="Pangilinan J.L."/>
            <person name="Peng Y."/>
            <person name="Rokas A."/>
            <person name="Rosa C.A."/>
            <person name="Scheuner C."/>
            <person name="Sibirny A.A."/>
            <person name="Slot J.C."/>
            <person name="Stielow J.B."/>
            <person name="Sun H."/>
            <person name="Kurtzman C.P."/>
            <person name="Blackwell M."/>
            <person name="Grigoriev I.V."/>
            <person name="Jeffries T.W."/>
        </authorList>
    </citation>
    <scope>NUCLEOTIDE SEQUENCE [LARGE SCALE GENOMIC DNA]</scope>
    <source>
        <strain evidence="8 9">DSM 6958</strain>
    </source>
</reference>
<dbReference type="GO" id="GO:0016020">
    <property type="term" value="C:membrane"/>
    <property type="evidence" value="ECO:0007669"/>
    <property type="project" value="UniProtKB-SubCell"/>
</dbReference>
<evidence type="ECO:0000256" key="7">
    <source>
        <dbReference type="RuleBase" id="RU363053"/>
    </source>
</evidence>
<evidence type="ECO:0000313" key="8">
    <source>
        <dbReference type="EMBL" id="ODQ67401.1"/>
    </source>
</evidence>
<dbReference type="Proteomes" id="UP000095009">
    <property type="component" value="Unassembled WGS sequence"/>
</dbReference>
<keyword evidence="9" id="KW-1185">Reference proteome</keyword>
<keyword evidence="3" id="KW-0812">Transmembrane</keyword>
<name>A0A1E3PPQ4_9ASCO</name>
<evidence type="ECO:0000256" key="5">
    <source>
        <dbReference type="ARBA" id="ARBA00023136"/>
    </source>
</evidence>
<dbReference type="PANTHER" id="PTHR11266:SF17">
    <property type="entry name" value="PROTEIN MPV17"/>
    <property type="match status" value="1"/>
</dbReference>
<dbReference type="Pfam" id="PF04117">
    <property type="entry name" value="Mpv17_PMP22"/>
    <property type="match status" value="1"/>
</dbReference>
<dbReference type="PANTHER" id="PTHR11266">
    <property type="entry name" value="PEROXISOMAL MEMBRANE PROTEIN 2, PXMP2 MPV17"/>
    <property type="match status" value="1"/>
</dbReference>
<protein>
    <recommendedName>
        <fullName evidence="6">Protein SYM1</fullName>
    </recommendedName>
</protein>
<evidence type="ECO:0000256" key="1">
    <source>
        <dbReference type="ARBA" id="ARBA00004141"/>
    </source>
</evidence>
<comment type="subcellular location">
    <subcellularLocation>
        <location evidence="1">Membrane</location>
        <topology evidence="1">Multi-pass membrane protein</topology>
    </subcellularLocation>
</comment>
<dbReference type="GO" id="GO:0005739">
    <property type="term" value="C:mitochondrion"/>
    <property type="evidence" value="ECO:0007669"/>
    <property type="project" value="TreeGrafter"/>
</dbReference>
<evidence type="ECO:0000256" key="6">
    <source>
        <dbReference type="ARBA" id="ARBA00039302"/>
    </source>
</evidence>
<dbReference type="AlphaFoldDB" id="A0A1E3PPQ4"/>
<comment type="similarity">
    <text evidence="2 7">Belongs to the peroxisomal membrane protein PXMP2/4 family.</text>
</comment>
<keyword evidence="5" id="KW-0472">Membrane</keyword>
<dbReference type="OrthoDB" id="430207at2759"/>
<accession>A0A1E3PPQ4</accession>
<evidence type="ECO:0000313" key="9">
    <source>
        <dbReference type="Proteomes" id="UP000095009"/>
    </source>
</evidence>